<comment type="catalytic activity">
    <reaction evidence="1">
        <text>5-oxo-L-proline + ATP + 2 H2O = L-glutamate + ADP + phosphate + H(+)</text>
        <dbReference type="Rhea" id="RHEA:10348"/>
        <dbReference type="ChEBI" id="CHEBI:15377"/>
        <dbReference type="ChEBI" id="CHEBI:15378"/>
        <dbReference type="ChEBI" id="CHEBI:29985"/>
        <dbReference type="ChEBI" id="CHEBI:30616"/>
        <dbReference type="ChEBI" id="CHEBI:43474"/>
        <dbReference type="ChEBI" id="CHEBI:58402"/>
        <dbReference type="ChEBI" id="CHEBI:456216"/>
        <dbReference type="EC" id="3.5.2.9"/>
    </reaction>
</comment>
<dbReference type="SUPFAM" id="SSF88713">
    <property type="entry name" value="Glycoside hydrolase/deacetylase"/>
    <property type="match status" value="1"/>
</dbReference>
<dbReference type="Gene3D" id="3.20.20.370">
    <property type="entry name" value="Glycoside hydrolase/deacetylase"/>
    <property type="match status" value="1"/>
</dbReference>
<evidence type="ECO:0000313" key="2">
    <source>
        <dbReference type="EMBL" id="PZG56076.1"/>
    </source>
</evidence>
<protein>
    <recommendedName>
        <fullName evidence="1">5-oxoprolinase subunit A</fullName>
        <shortName evidence="1">5-OPase subunit A</shortName>
        <ecNumber evidence="1">3.5.2.9</ecNumber>
    </recommendedName>
    <alternativeName>
        <fullName evidence="1">5-oxoprolinase (ATP-hydrolyzing) subunit A</fullName>
    </alternativeName>
</protein>
<dbReference type="GO" id="GO:0017168">
    <property type="term" value="F:5-oxoprolinase (ATP-hydrolyzing) activity"/>
    <property type="evidence" value="ECO:0007669"/>
    <property type="project" value="UniProtKB-UniRule"/>
</dbReference>
<keyword evidence="1" id="KW-0378">Hydrolase</keyword>
<dbReference type="RefSeq" id="WP_111165326.1">
    <property type="nucleotide sequence ID" value="NZ_POUA01000008.1"/>
</dbReference>
<evidence type="ECO:0000256" key="1">
    <source>
        <dbReference type="HAMAP-Rule" id="MF_00691"/>
    </source>
</evidence>
<dbReference type="HAMAP" id="MF_00691">
    <property type="entry name" value="PxpA"/>
    <property type="match status" value="1"/>
</dbReference>
<dbReference type="Proteomes" id="UP000248544">
    <property type="component" value="Unassembled WGS sequence"/>
</dbReference>
<dbReference type="Pfam" id="PF03746">
    <property type="entry name" value="LamB_YcsF"/>
    <property type="match status" value="1"/>
</dbReference>
<gene>
    <name evidence="1" type="primary">pxpA</name>
    <name evidence="2" type="ORF">C1I98_02030</name>
</gene>
<dbReference type="EC" id="3.5.2.9" evidence="1"/>
<comment type="subunit">
    <text evidence="1">Forms a complex composed of PxpA, PxpB and PxpC.</text>
</comment>
<dbReference type="InterPro" id="IPR011330">
    <property type="entry name" value="Glyco_hydro/deAcase_b/a-brl"/>
</dbReference>
<comment type="caution">
    <text evidence="2">The sequence shown here is derived from an EMBL/GenBank/DDBJ whole genome shotgun (WGS) entry which is preliminary data.</text>
</comment>
<sequence length="275" mass="28931">MSERARPAIDLNADLAEGFGRYALEGDIAVMPLVDSANIACGFHAGDPRTIDAAVSAAKRHGVRVGAHPGFPDLVGFGRRMMALGTHEITTDLVYQIGAVDAFCRRHGVRLRHVKPHGALGNLAWQDPSVADAVVAAVASVDPELAVLAISGSALESRARAAGLPVAREAYLDRAYRADGTLVPRAEPGAVLHDEHAIVERALELVRHGTVRAVDGTVLDVGPDTLCLHGDTDMAAPLLSAVRTALESEGVALRAFGDPADLPRTAHPAPRSTRR</sequence>
<keyword evidence="1" id="KW-0067">ATP-binding</keyword>
<dbReference type="CDD" id="cd10787">
    <property type="entry name" value="LamB_YcsF_like"/>
    <property type="match status" value="1"/>
</dbReference>
<name>A0A2W2H1Z5_9ACTN</name>
<dbReference type="AlphaFoldDB" id="A0A2W2H1Z5"/>
<comment type="similarity">
    <text evidence="1">Belongs to the LamB/PxpA family.</text>
</comment>
<dbReference type="NCBIfam" id="NF003816">
    <property type="entry name" value="PRK05406.1-5"/>
    <property type="match status" value="1"/>
</dbReference>
<keyword evidence="3" id="KW-1185">Reference proteome</keyword>
<keyword evidence="1" id="KW-0547">Nucleotide-binding</keyword>
<dbReference type="NCBIfam" id="NF003814">
    <property type="entry name" value="PRK05406.1-3"/>
    <property type="match status" value="1"/>
</dbReference>
<reference evidence="2 3" key="1">
    <citation type="submission" date="2018-01" db="EMBL/GenBank/DDBJ databases">
        <title>Draft genome sequence of Sphaerisporangium sp. 7K107.</title>
        <authorList>
            <person name="Sahin N."/>
            <person name="Saygin H."/>
            <person name="Ay H."/>
        </authorList>
    </citation>
    <scope>NUCLEOTIDE SEQUENCE [LARGE SCALE GENOMIC DNA]</scope>
    <source>
        <strain evidence="2 3">7K107</strain>
    </source>
</reference>
<dbReference type="GO" id="GO:0005524">
    <property type="term" value="F:ATP binding"/>
    <property type="evidence" value="ECO:0007669"/>
    <property type="project" value="UniProtKB-UniRule"/>
</dbReference>
<dbReference type="EMBL" id="POUA01000008">
    <property type="protein sequence ID" value="PZG56076.1"/>
    <property type="molecule type" value="Genomic_DNA"/>
</dbReference>
<dbReference type="PANTHER" id="PTHR30292">
    <property type="entry name" value="UNCHARACTERIZED PROTEIN YBGL-RELATED"/>
    <property type="match status" value="1"/>
</dbReference>
<evidence type="ECO:0000313" key="3">
    <source>
        <dbReference type="Proteomes" id="UP000248544"/>
    </source>
</evidence>
<proteinExistence type="inferred from homology"/>
<dbReference type="PANTHER" id="PTHR30292:SF0">
    <property type="entry name" value="5-OXOPROLINASE SUBUNIT A"/>
    <property type="match status" value="1"/>
</dbReference>
<dbReference type="GO" id="GO:0005975">
    <property type="term" value="P:carbohydrate metabolic process"/>
    <property type="evidence" value="ECO:0007669"/>
    <property type="project" value="InterPro"/>
</dbReference>
<dbReference type="InterPro" id="IPR005501">
    <property type="entry name" value="LamB/YcsF/PxpA-like"/>
</dbReference>
<comment type="function">
    <text evidence="1">Catalyzes the cleavage of 5-oxoproline to form L-glutamate coupled to the hydrolysis of ATP to ADP and inorganic phosphate.</text>
</comment>
<accession>A0A2W2H1Z5</accession>
<organism evidence="2 3">
    <name type="scientific">Spongiactinospora gelatinilytica</name>
    <dbReference type="NCBI Taxonomy" id="2666298"/>
    <lineage>
        <taxon>Bacteria</taxon>
        <taxon>Bacillati</taxon>
        <taxon>Actinomycetota</taxon>
        <taxon>Actinomycetes</taxon>
        <taxon>Streptosporangiales</taxon>
        <taxon>Streptosporangiaceae</taxon>
        <taxon>Spongiactinospora</taxon>
    </lineage>
</organism>